<dbReference type="OrthoDB" id="9797415at2"/>
<dbReference type="PANTHER" id="PTHR43611">
    <property type="entry name" value="ALPHA-D-GLUCOSE 1-PHOSPHATE PHOSPHATASE"/>
    <property type="match status" value="1"/>
</dbReference>
<evidence type="ECO:0000313" key="2">
    <source>
        <dbReference type="Proteomes" id="UP000263900"/>
    </source>
</evidence>
<dbReference type="SFLD" id="SFLDG01129">
    <property type="entry name" value="C1.5:_HAD__Beta-PGM__Phosphata"/>
    <property type="match status" value="1"/>
</dbReference>
<name>A0A3B7MQI6_9BACT</name>
<proteinExistence type="predicted"/>
<accession>A0A3B7MQI6</accession>
<dbReference type="CDD" id="cd02603">
    <property type="entry name" value="HAD_sEH-N_like"/>
    <property type="match status" value="1"/>
</dbReference>
<dbReference type="InterPro" id="IPR006439">
    <property type="entry name" value="HAD-SF_hydro_IA"/>
</dbReference>
<dbReference type="PANTHER" id="PTHR43611:SF3">
    <property type="entry name" value="FLAVIN MONONUCLEOTIDE HYDROLASE 1, CHLOROPLATIC"/>
    <property type="match status" value="1"/>
</dbReference>
<dbReference type="KEGG" id="pseg:D3H65_15485"/>
<dbReference type="InterPro" id="IPR036412">
    <property type="entry name" value="HAD-like_sf"/>
</dbReference>
<dbReference type="InterPro" id="IPR023214">
    <property type="entry name" value="HAD_sf"/>
</dbReference>
<dbReference type="Proteomes" id="UP000263900">
    <property type="component" value="Chromosome"/>
</dbReference>
<sequence>MSTTIKTLFLDMGGVILTNGWGQASRKQAAEKFSLDLNELNERHKLAFDAYESGKMTLPEYLQLTVFYTPRSFTPEVFTEFMYQQSQPLHDMLEFVQRLKQQYGLRVIALNNEGRELNEYRIRTFGLDKFIDAFVSSAFVHMRKPDKEIYTLALDIAYVKPAEALYFDDRLLFVQVARSLGINSIQHTSVENTRQELQQYGLIVA</sequence>
<dbReference type="Gene3D" id="1.10.150.240">
    <property type="entry name" value="Putative phosphatase, domain 2"/>
    <property type="match status" value="1"/>
</dbReference>
<dbReference type="NCBIfam" id="TIGR01509">
    <property type="entry name" value="HAD-SF-IA-v3"/>
    <property type="match status" value="1"/>
</dbReference>
<keyword evidence="2" id="KW-1185">Reference proteome</keyword>
<dbReference type="InterPro" id="IPR023198">
    <property type="entry name" value="PGP-like_dom2"/>
</dbReference>
<dbReference type="EMBL" id="CP032157">
    <property type="protein sequence ID" value="AXY75300.1"/>
    <property type="molecule type" value="Genomic_DNA"/>
</dbReference>
<organism evidence="1 2">
    <name type="scientific">Paraflavitalea soli</name>
    <dbReference type="NCBI Taxonomy" id="2315862"/>
    <lineage>
        <taxon>Bacteria</taxon>
        <taxon>Pseudomonadati</taxon>
        <taxon>Bacteroidota</taxon>
        <taxon>Chitinophagia</taxon>
        <taxon>Chitinophagales</taxon>
        <taxon>Chitinophagaceae</taxon>
        <taxon>Paraflavitalea</taxon>
    </lineage>
</organism>
<dbReference type="SFLD" id="SFLDS00003">
    <property type="entry name" value="Haloacid_Dehalogenase"/>
    <property type="match status" value="1"/>
</dbReference>
<dbReference type="SUPFAM" id="SSF56784">
    <property type="entry name" value="HAD-like"/>
    <property type="match status" value="1"/>
</dbReference>
<dbReference type="Pfam" id="PF00702">
    <property type="entry name" value="Hydrolase"/>
    <property type="match status" value="1"/>
</dbReference>
<evidence type="ECO:0000313" key="1">
    <source>
        <dbReference type="EMBL" id="AXY75300.1"/>
    </source>
</evidence>
<dbReference type="RefSeq" id="WP_119051181.1">
    <property type="nucleotide sequence ID" value="NZ_CP032157.1"/>
</dbReference>
<protein>
    <submittedName>
        <fullName evidence="1">HAD family phosphatase</fullName>
    </submittedName>
</protein>
<dbReference type="Gene3D" id="3.40.50.1000">
    <property type="entry name" value="HAD superfamily/HAD-like"/>
    <property type="match status" value="1"/>
</dbReference>
<dbReference type="AlphaFoldDB" id="A0A3B7MQI6"/>
<reference evidence="1 2" key="1">
    <citation type="submission" date="2018-09" db="EMBL/GenBank/DDBJ databases">
        <title>Genome sequencing of strain 6GH32-13.</title>
        <authorList>
            <person name="Weon H.-Y."/>
            <person name="Heo J."/>
            <person name="Kwon S.-W."/>
        </authorList>
    </citation>
    <scope>NUCLEOTIDE SEQUENCE [LARGE SCALE GENOMIC DNA]</scope>
    <source>
        <strain evidence="1 2">5GH32-13</strain>
    </source>
</reference>
<gene>
    <name evidence="1" type="ORF">D3H65_15485</name>
</gene>